<sequence length="59" mass="6780">MIFAKTQSEPHPQMPPLPPHQIRCRLNRVHSLLLSETARAWVETNRARNEHGSVSQDPL</sequence>
<reference evidence="2" key="1">
    <citation type="submission" date="2020-08" db="EMBL/GenBank/DDBJ databases">
        <title>Plant Genome Project.</title>
        <authorList>
            <person name="Zhang R.-G."/>
        </authorList>
    </citation>
    <scope>NUCLEOTIDE SEQUENCE</scope>
    <source>
        <strain evidence="2">WSP0</strain>
        <tissue evidence="2">Leaf</tissue>
    </source>
</reference>
<evidence type="ECO:0000313" key="3">
    <source>
        <dbReference type="Proteomes" id="UP000823749"/>
    </source>
</evidence>
<accession>A0AAV6ITE5</accession>
<feature type="region of interest" description="Disordered" evidence="1">
    <location>
        <begin position="1"/>
        <end position="20"/>
    </location>
</feature>
<dbReference type="AlphaFoldDB" id="A0AAV6ITE5"/>
<dbReference type="Proteomes" id="UP000823749">
    <property type="component" value="Chromosome 9"/>
</dbReference>
<keyword evidence="3" id="KW-1185">Reference proteome</keyword>
<evidence type="ECO:0000313" key="2">
    <source>
        <dbReference type="EMBL" id="KAG5531848.1"/>
    </source>
</evidence>
<comment type="caution">
    <text evidence="2">The sequence shown here is derived from an EMBL/GenBank/DDBJ whole genome shotgun (WGS) entry which is preliminary data.</text>
</comment>
<protein>
    <submittedName>
        <fullName evidence="2">Uncharacterized protein</fullName>
    </submittedName>
</protein>
<organism evidence="2 3">
    <name type="scientific">Rhododendron griersonianum</name>
    <dbReference type="NCBI Taxonomy" id="479676"/>
    <lineage>
        <taxon>Eukaryota</taxon>
        <taxon>Viridiplantae</taxon>
        <taxon>Streptophyta</taxon>
        <taxon>Embryophyta</taxon>
        <taxon>Tracheophyta</taxon>
        <taxon>Spermatophyta</taxon>
        <taxon>Magnoliopsida</taxon>
        <taxon>eudicotyledons</taxon>
        <taxon>Gunneridae</taxon>
        <taxon>Pentapetalae</taxon>
        <taxon>asterids</taxon>
        <taxon>Ericales</taxon>
        <taxon>Ericaceae</taxon>
        <taxon>Ericoideae</taxon>
        <taxon>Rhodoreae</taxon>
        <taxon>Rhododendron</taxon>
    </lineage>
</organism>
<proteinExistence type="predicted"/>
<dbReference type="EMBL" id="JACTNZ010000009">
    <property type="protein sequence ID" value="KAG5531848.1"/>
    <property type="molecule type" value="Genomic_DNA"/>
</dbReference>
<name>A0AAV6ITE5_9ERIC</name>
<gene>
    <name evidence="2" type="ORF">RHGRI_026453</name>
</gene>
<evidence type="ECO:0000256" key="1">
    <source>
        <dbReference type="SAM" id="MobiDB-lite"/>
    </source>
</evidence>